<dbReference type="PANTHER" id="PTHR34069">
    <property type="entry name" value="3-OXOACYL-[ACYL-CARRIER-PROTEIN] SYNTHASE 3"/>
    <property type="match status" value="1"/>
</dbReference>
<dbReference type="EC" id="2.3.1.180" evidence="3 13"/>
<dbReference type="Pfam" id="PF08541">
    <property type="entry name" value="ACP_syn_III_C"/>
    <property type="match status" value="1"/>
</dbReference>
<dbReference type="GO" id="GO:0004315">
    <property type="term" value="F:3-oxoacyl-[acyl-carrier-protein] synthase activity"/>
    <property type="evidence" value="ECO:0007669"/>
    <property type="project" value="InterPro"/>
</dbReference>
<keyword evidence="6 13" id="KW-0808">Transferase</keyword>
<evidence type="ECO:0000256" key="7">
    <source>
        <dbReference type="ARBA" id="ARBA00022832"/>
    </source>
</evidence>
<dbReference type="InterPro" id="IPR004655">
    <property type="entry name" value="FabH"/>
</dbReference>
<organism evidence="16 17">
    <name type="scientific">Cyclobacterium marinum (strain ATCC 25205 / DSM 745 / LMG 13164 / NCIMB 1802)</name>
    <name type="common">Flectobacillus marinus</name>
    <dbReference type="NCBI Taxonomy" id="880070"/>
    <lineage>
        <taxon>Bacteria</taxon>
        <taxon>Pseudomonadati</taxon>
        <taxon>Bacteroidota</taxon>
        <taxon>Cytophagia</taxon>
        <taxon>Cytophagales</taxon>
        <taxon>Cyclobacteriaceae</taxon>
        <taxon>Cyclobacterium</taxon>
    </lineage>
</organism>
<accession>G0IUJ8</accession>
<comment type="domain">
    <text evidence="13">The last Arg residue of the ACP-binding site is essential for the weak association between ACP/AcpP and FabH.</text>
</comment>
<evidence type="ECO:0000313" key="16">
    <source>
        <dbReference type="EMBL" id="AEL24761.1"/>
    </source>
</evidence>
<evidence type="ECO:0000256" key="1">
    <source>
        <dbReference type="ARBA" id="ARBA00005194"/>
    </source>
</evidence>
<keyword evidence="4 13" id="KW-0963">Cytoplasm</keyword>
<comment type="function">
    <text evidence="13">Catalyzes the condensation reaction of fatty acid synthesis by the addition to an acyl acceptor of two carbons from malonyl-ACP. Catalyzes the first condensation reaction which initiates fatty acid synthesis and may therefore play a role in governing the total rate of fatty acid production. Possesses both acetoacetyl-ACP synthase and acetyl transacylase activities. Its substrate specificity determines the biosynthesis of branched-chain and/or straight-chain of fatty acids.</text>
</comment>
<dbReference type="HOGENOM" id="CLU_039592_3_1_10"/>
<evidence type="ECO:0000313" key="17">
    <source>
        <dbReference type="Proteomes" id="UP000001635"/>
    </source>
</evidence>
<dbReference type="FunFam" id="3.40.47.10:FF:000004">
    <property type="entry name" value="3-oxoacyl-[acyl-carrier-protein] synthase 3"/>
    <property type="match status" value="1"/>
</dbReference>
<evidence type="ECO:0000256" key="9">
    <source>
        <dbReference type="ARBA" id="ARBA00023160"/>
    </source>
</evidence>
<dbReference type="EMBL" id="CP002955">
    <property type="protein sequence ID" value="AEL24761.1"/>
    <property type="molecule type" value="Genomic_DNA"/>
</dbReference>
<sequence length="347" mass="38134">MRVDHFQYETRNNQMKKRAVITGVHAWVPEYVLDNKELETMVDTNDEWITSRTGIKERRILKGENQGTSVIGTEAVKGLLEKTNTNPEDIDLIICATVTPDMLFPATANIIAHNVGAKNCYSFDISAACSGFLYALSMGSQFIETGAHKKVIIIGADKMSSIVNYQDRTTCIIFGDGGGAVLLEPTEENIGVMDSMLHTDGSGADFLRIEAGGSRKPASVETVTGREHFVYQEGSTVFKFAVTNMAEVSAQIMEKNNLTADDITWLVPHQANKRIIDATARRMGIGPEKVMLNIEKYGNTTAGTLPLCLWDYESKLKKGDNLILAAFGGGFTWGAVYLKWGYDPKSV</sequence>
<evidence type="ECO:0000256" key="6">
    <source>
        <dbReference type="ARBA" id="ARBA00022679"/>
    </source>
</evidence>
<evidence type="ECO:0000256" key="13">
    <source>
        <dbReference type="HAMAP-Rule" id="MF_01815"/>
    </source>
</evidence>
<evidence type="ECO:0000256" key="3">
    <source>
        <dbReference type="ARBA" id="ARBA00012333"/>
    </source>
</evidence>
<dbReference type="CDD" id="cd00830">
    <property type="entry name" value="KAS_III"/>
    <property type="match status" value="1"/>
</dbReference>
<feature type="active site" evidence="13">
    <location>
        <position position="129"/>
    </location>
</feature>
<protein>
    <recommendedName>
        <fullName evidence="3 13">Beta-ketoacyl-[acyl-carrier-protein] synthase III</fullName>
        <shortName evidence="13">Beta-ketoacyl-ACP synthase III</shortName>
        <shortName evidence="13">KAS III</shortName>
        <ecNumber evidence="3 13">2.3.1.180</ecNumber>
    </recommendedName>
    <alternativeName>
        <fullName evidence="13">3-oxoacyl-[acyl-carrier-protein] synthase 3</fullName>
    </alternativeName>
    <alternativeName>
        <fullName evidence="13">3-oxoacyl-[acyl-carrier-protein] synthase III</fullName>
    </alternativeName>
</protein>
<dbReference type="InterPro" id="IPR013751">
    <property type="entry name" value="ACP_syn_III_N"/>
</dbReference>
<evidence type="ECO:0000259" key="14">
    <source>
        <dbReference type="Pfam" id="PF08541"/>
    </source>
</evidence>
<evidence type="ECO:0000256" key="8">
    <source>
        <dbReference type="ARBA" id="ARBA00023098"/>
    </source>
</evidence>
<feature type="active site" evidence="13">
    <location>
        <position position="299"/>
    </location>
</feature>
<keyword evidence="10 13" id="KW-0511">Multifunctional enzyme</keyword>
<dbReference type="SUPFAM" id="SSF53901">
    <property type="entry name" value="Thiolase-like"/>
    <property type="match status" value="1"/>
</dbReference>
<comment type="subunit">
    <text evidence="13">Homodimer.</text>
</comment>
<dbReference type="HAMAP" id="MF_01815">
    <property type="entry name" value="FabH"/>
    <property type="match status" value="1"/>
</dbReference>
<gene>
    <name evidence="13" type="primary">fabH</name>
    <name evidence="16" type="ordered locus">Cycma_0989</name>
</gene>
<keyword evidence="7 13" id="KW-0276">Fatty acid metabolism</keyword>
<comment type="subcellular location">
    <subcellularLocation>
        <location evidence="13">Cytoplasm</location>
    </subcellularLocation>
</comment>
<dbReference type="InterPro" id="IPR013747">
    <property type="entry name" value="ACP_syn_III_C"/>
</dbReference>
<feature type="domain" description="Beta-ketoacyl-[acyl-carrier-protein] synthase III N-terminal" evidence="15">
    <location>
        <begin position="123"/>
        <end position="201"/>
    </location>
</feature>
<keyword evidence="5 13" id="KW-0444">Lipid biosynthesis</keyword>
<dbReference type="GO" id="GO:0006633">
    <property type="term" value="P:fatty acid biosynthetic process"/>
    <property type="evidence" value="ECO:0007669"/>
    <property type="project" value="UniProtKB-UniRule"/>
</dbReference>
<dbReference type="KEGG" id="cmr:Cycma_0989"/>
<dbReference type="AlphaFoldDB" id="G0IUJ8"/>
<feature type="active site" evidence="13">
    <location>
        <position position="269"/>
    </location>
</feature>
<evidence type="ECO:0000256" key="11">
    <source>
        <dbReference type="ARBA" id="ARBA00023315"/>
    </source>
</evidence>
<evidence type="ECO:0000259" key="15">
    <source>
        <dbReference type="Pfam" id="PF08545"/>
    </source>
</evidence>
<evidence type="ECO:0000256" key="2">
    <source>
        <dbReference type="ARBA" id="ARBA00008642"/>
    </source>
</evidence>
<proteinExistence type="inferred from homology"/>
<comment type="similarity">
    <text evidence="2 13">Belongs to the thiolase-like superfamily. FabH family.</text>
</comment>
<keyword evidence="11 13" id="KW-0012">Acyltransferase</keyword>
<keyword evidence="9 13" id="KW-0275">Fatty acid biosynthesis</keyword>
<dbReference type="STRING" id="880070.Cycma_0989"/>
<dbReference type="UniPathway" id="UPA00094"/>
<dbReference type="InterPro" id="IPR016039">
    <property type="entry name" value="Thiolase-like"/>
</dbReference>
<feature type="region of interest" description="ACP-binding" evidence="13">
    <location>
        <begin position="270"/>
        <end position="274"/>
    </location>
</feature>
<comment type="pathway">
    <text evidence="1 13">Lipid metabolism; fatty acid biosynthesis.</text>
</comment>
<evidence type="ECO:0000256" key="12">
    <source>
        <dbReference type="ARBA" id="ARBA00051096"/>
    </source>
</evidence>
<name>G0IUJ8_CYCMS</name>
<dbReference type="GO" id="GO:0044550">
    <property type="term" value="P:secondary metabolite biosynthetic process"/>
    <property type="evidence" value="ECO:0007669"/>
    <property type="project" value="TreeGrafter"/>
</dbReference>
<evidence type="ECO:0000256" key="5">
    <source>
        <dbReference type="ARBA" id="ARBA00022516"/>
    </source>
</evidence>
<feature type="domain" description="Beta-ketoacyl-[acyl-carrier-protein] synthase III C-terminal" evidence="14">
    <location>
        <begin position="253"/>
        <end position="340"/>
    </location>
</feature>
<dbReference type="Gene3D" id="3.40.47.10">
    <property type="match status" value="1"/>
</dbReference>
<dbReference type="Proteomes" id="UP000001635">
    <property type="component" value="Chromosome"/>
</dbReference>
<dbReference type="Pfam" id="PF08545">
    <property type="entry name" value="ACP_syn_III"/>
    <property type="match status" value="1"/>
</dbReference>
<comment type="catalytic activity">
    <reaction evidence="12">
        <text>malonyl-[ACP] + acetyl-CoA + H(+) = 3-oxobutanoyl-[ACP] + CO2 + CoA</text>
        <dbReference type="Rhea" id="RHEA:12080"/>
        <dbReference type="Rhea" id="RHEA-COMP:9623"/>
        <dbReference type="Rhea" id="RHEA-COMP:9625"/>
        <dbReference type="ChEBI" id="CHEBI:15378"/>
        <dbReference type="ChEBI" id="CHEBI:16526"/>
        <dbReference type="ChEBI" id="CHEBI:57287"/>
        <dbReference type="ChEBI" id="CHEBI:57288"/>
        <dbReference type="ChEBI" id="CHEBI:78449"/>
        <dbReference type="ChEBI" id="CHEBI:78450"/>
        <dbReference type="EC" id="2.3.1.180"/>
    </reaction>
    <physiologicalReaction direction="left-to-right" evidence="12">
        <dbReference type="Rhea" id="RHEA:12081"/>
    </physiologicalReaction>
</comment>
<dbReference type="PANTHER" id="PTHR34069:SF2">
    <property type="entry name" value="BETA-KETOACYL-[ACYL-CARRIER-PROTEIN] SYNTHASE III"/>
    <property type="match status" value="1"/>
</dbReference>
<dbReference type="GO" id="GO:0005737">
    <property type="term" value="C:cytoplasm"/>
    <property type="evidence" value="ECO:0007669"/>
    <property type="project" value="UniProtKB-SubCell"/>
</dbReference>
<dbReference type="NCBIfam" id="TIGR00747">
    <property type="entry name" value="fabH"/>
    <property type="match status" value="1"/>
</dbReference>
<dbReference type="GO" id="GO:0033818">
    <property type="term" value="F:beta-ketoacyl-acyl-carrier-protein synthase III activity"/>
    <property type="evidence" value="ECO:0007669"/>
    <property type="project" value="UniProtKB-UniRule"/>
</dbReference>
<evidence type="ECO:0000256" key="4">
    <source>
        <dbReference type="ARBA" id="ARBA00022490"/>
    </source>
</evidence>
<dbReference type="eggNOG" id="COG0332">
    <property type="taxonomic scope" value="Bacteria"/>
</dbReference>
<reference evidence="17" key="1">
    <citation type="submission" date="2011-07" db="EMBL/GenBank/DDBJ databases">
        <title>The complete genome of Cyclobacterium marinum DSM 745.</title>
        <authorList>
            <person name="Lucas S."/>
            <person name="Han J."/>
            <person name="Lapidus A."/>
            <person name="Bruce D."/>
            <person name="Goodwin L."/>
            <person name="Pitluck S."/>
            <person name="Peters L."/>
            <person name="Kyrpides N."/>
            <person name="Mavromatis K."/>
            <person name="Ivanova N."/>
            <person name="Ovchinnikova G."/>
            <person name="Chertkov O."/>
            <person name="Detter J.C."/>
            <person name="Tapia R."/>
            <person name="Han C."/>
            <person name="Land M."/>
            <person name="Hauser L."/>
            <person name="Markowitz V."/>
            <person name="Cheng J.-F."/>
            <person name="Hugenholtz P."/>
            <person name="Woyke T."/>
            <person name="Wu D."/>
            <person name="Tindall B."/>
            <person name="Schuetze A."/>
            <person name="Brambilla E."/>
            <person name="Klenk H.-P."/>
            <person name="Eisen J.A."/>
        </authorList>
    </citation>
    <scope>NUCLEOTIDE SEQUENCE [LARGE SCALE GENOMIC DNA]</scope>
    <source>
        <strain evidence="17">ATCC 25205 / DSM 745 / LMG 13164 / NCIMB 1802</strain>
    </source>
</reference>
<evidence type="ECO:0000256" key="10">
    <source>
        <dbReference type="ARBA" id="ARBA00023268"/>
    </source>
</evidence>
<keyword evidence="8 13" id="KW-0443">Lipid metabolism</keyword>
<dbReference type="NCBIfam" id="NF006829">
    <property type="entry name" value="PRK09352.1"/>
    <property type="match status" value="1"/>
</dbReference>
<keyword evidence="17" id="KW-1185">Reference proteome</keyword>